<dbReference type="EMBL" id="CP097116">
    <property type="protein sequence ID" value="USS84470.1"/>
    <property type="molecule type" value="Genomic_DNA"/>
</dbReference>
<dbReference type="Proteomes" id="UP001056707">
    <property type="component" value="Chromosome"/>
</dbReference>
<dbReference type="InterPro" id="IPR010359">
    <property type="entry name" value="IrrE_HExxH"/>
</dbReference>
<reference evidence="3" key="1">
    <citation type="submission" date="2022-05" db="EMBL/GenBank/DDBJ databases">
        <authorList>
            <person name="Oliphant S.A."/>
            <person name="Watson-Haigh N.S."/>
            <person name="Sumby K.M."/>
            <person name="Gardner J.M."/>
            <person name="Jiranek V."/>
        </authorList>
    </citation>
    <scope>NUCLEOTIDE SEQUENCE</scope>
    <source>
        <strain evidence="3">KI16_H9</strain>
    </source>
</reference>
<evidence type="ECO:0000313" key="3">
    <source>
        <dbReference type="EMBL" id="USS84470.1"/>
    </source>
</evidence>
<dbReference type="RefSeq" id="WP_252749373.1">
    <property type="nucleotide sequence ID" value="NZ_CP097116.1"/>
</dbReference>
<dbReference type="PROSITE" id="PS50943">
    <property type="entry name" value="HTH_CROC1"/>
    <property type="match status" value="1"/>
</dbReference>
<dbReference type="Pfam" id="PF01381">
    <property type="entry name" value="HTH_3"/>
    <property type="match status" value="1"/>
</dbReference>
<comment type="similarity">
    <text evidence="1">Belongs to the short-chain fatty acyl-CoA assimilation regulator (ScfR) family.</text>
</comment>
<dbReference type="PANTHER" id="PTHR43236">
    <property type="entry name" value="ANTITOXIN HIGA1"/>
    <property type="match status" value="1"/>
</dbReference>
<protein>
    <submittedName>
        <fullName evidence="3">XRE family transcriptional regulator</fullName>
    </submittedName>
</protein>
<proteinExistence type="inferred from homology"/>
<feature type="domain" description="HTH cro/C1-type" evidence="2">
    <location>
        <begin position="8"/>
        <end position="62"/>
    </location>
</feature>
<keyword evidence="4" id="KW-1185">Reference proteome</keyword>
<dbReference type="SUPFAM" id="SSF47413">
    <property type="entry name" value="lambda repressor-like DNA-binding domains"/>
    <property type="match status" value="1"/>
</dbReference>
<evidence type="ECO:0000259" key="2">
    <source>
        <dbReference type="PROSITE" id="PS50943"/>
    </source>
</evidence>
<dbReference type="Pfam" id="PF06114">
    <property type="entry name" value="Peptidase_M78"/>
    <property type="match status" value="1"/>
</dbReference>
<sequence>MKFNGLRLRDIREAFNLSRKDLSKKINVSEQSIRKYETGIDYPDFNVLSKLNNIFGVNLNFFSIQTNIPKVVDSKYVAYRSDLNNSVKETDKETSYLNFVDYLIDLLCSKTNIYSETITNISSKSIKMMQSGQPIDDIAGYVKKTLRIDNQNKNMMAAIEKSGVFIVERNLNNKIDAYSSWTDTNRPYIILGMNKSNPRRLFDLAHEFGHIILHHNLEFNEINSLELKKLEKEANKFASSFLLDKNSFTYLFKKYVKNPSNPDQYIPLKRYYGTSIAALELRAINLDLITTKQSGIFWANMNKFNYKFREPLDNEIPLVIPGKLYAMINSFNSTERRLLYKNDGIDFSLFNKILVRKIKHKNKYNFYNNVVKINSEKHNC</sequence>
<dbReference type="Gene3D" id="1.10.10.2910">
    <property type="match status" value="1"/>
</dbReference>
<accession>A0ABY5BLN9</accession>
<dbReference type="Gene3D" id="1.10.260.40">
    <property type="entry name" value="lambda repressor-like DNA-binding domains"/>
    <property type="match status" value="1"/>
</dbReference>
<evidence type="ECO:0000313" key="4">
    <source>
        <dbReference type="Proteomes" id="UP001056707"/>
    </source>
</evidence>
<organism evidence="3 4">
    <name type="scientific">Fructilactobacillus myrtifloralis</name>
    <dbReference type="NCBI Taxonomy" id="2940301"/>
    <lineage>
        <taxon>Bacteria</taxon>
        <taxon>Bacillati</taxon>
        <taxon>Bacillota</taxon>
        <taxon>Bacilli</taxon>
        <taxon>Lactobacillales</taxon>
        <taxon>Lactobacillaceae</taxon>
        <taxon>Fructilactobacillus</taxon>
    </lineage>
</organism>
<dbReference type="SMART" id="SM00530">
    <property type="entry name" value="HTH_XRE"/>
    <property type="match status" value="1"/>
</dbReference>
<dbReference type="CDD" id="cd00093">
    <property type="entry name" value="HTH_XRE"/>
    <property type="match status" value="1"/>
</dbReference>
<dbReference type="InterPro" id="IPR010982">
    <property type="entry name" value="Lambda_DNA-bd_dom_sf"/>
</dbReference>
<evidence type="ECO:0000256" key="1">
    <source>
        <dbReference type="ARBA" id="ARBA00007227"/>
    </source>
</evidence>
<dbReference type="PANTHER" id="PTHR43236:SF1">
    <property type="entry name" value="BLL7220 PROTEIN"/>
    <property type="match status" value="1"/>
</dbReference>
<gene>
    <name evidence="3" type="ORF">M3M35_03905</name>
</gene>
<dbReference type="InterPro" id="IPR052345">
    <property type="entry name" value="Rad_response_metalloprotease"/>
</dbReference>
<name>A0ABY5BLN9_9LACO</name>
<dbReference type="InterPro" id="IPR001387">
    <property type="entry name" value="Cro/C1-type_HTH"/>
</dbReference>